<organism evidence="3 4">
    <name type="scientific">Comamonas testosteroni</name>
    <name type="common">Pseudomonas testosteroni</name>
    <dbReference type="NCBI Taxonomy" id="285"/>
    <lineage>
        <taxon>Bacteria</taxon>
        <taxon>Pseudomonadati</taxon>
        <taxon>Pseudomonadota</taxon>
        <taxon>Betaproteobacteria</taxon>
        <taxon>Burkholderiales</taxon>
        <taxon>Comamonadaceae</taxon>
        <taxon>Comamonas</taxon>
    </lineage>
</organism>
<reference evidence="3 4" key="1">
    <citation type="submission" date="2018-08" db="EMBL/GenBank/DDBJ databases">
        <title>Comamonas testosteroni strain SWCO2.</title>
        <authorList>
            <person name="Jiang N."/>
            <person name="Zhang X.Z."/>
        </authorList>
    </citation>
    <scope>NUCLEOTIDE SEQUENCE [LARGE SCALE GENOMIC DNA]</scope>
    <source>
        <strain evidence="3 4">SWCO2</strain>
    </source>
</reference>
<keyword evidence="1" id="KW-1133">Transmembrane helix</keyword>
<dbReference type="Proteomes" id="UP000261948">
    <property type="component" value="Unassembled WGS sequence"/>
</dbReference>
<evidence type="ECO:0000313" key="4">
    <source>
        <dbReference type="Proteomes" id="UP000261948"/>
    </source>
</evidence>
<comment type="caution">
    <text evidence="3">The sequence shown here is derived from an EMBL/GenBank/DDBJ whole genome shotgun (WGS) entry which is preliminary data.</text>
</comment>
<keyword evidence="1" id="KW-0472">Membrane</keyword>
<feature type="transmembrane region" description="Helical" evidence="1">
    <location>
        <begin position="121"/>
        <end position="138"/>
    </location>
</feature>
<feature type="transmembrane region" description="Helical" evidence="1">
    <location>
        <begin position="297"/>
        <end position="316"/>
    </location>
</feature>
<protein>
    <submittedName>
        <fullName evidence="3">DUF2157 domain-containing protein</fullName>
    </submittedName>
</protein>
<evidence type="ECO:0000256" key="1">
    <source>
        <dbReference type="SAM" id="Phobius"/>
    </source>
</evidence>
<keyword evidence="4" id="KW-1185">Reference proteome</keyword>
<proteinExistence type="predicted"/>
<evidence type="ECO:0000259" key="2">
    <source>
        <dbReference type="Pfam" id="PF09925"/>
    </source>
</evidence>
<dbReference type="OrthoDB" id="327621at2"/>
<sequence>MDPNLYQAARQLPPGDARVAQLHALAMSPGTPQALESRVRTGLLLVAGLLLGSGLIFWIAANWQEQSRLFRLGLIEGALAVALLVACLWTRMRLAALFCATLVLGGLLAFVGQTYQTGADAWQLFAMWAGLALVWVALSRSDLLWALWVLIAAAGIVMWTGRIDLWEVMFERQSSPTQMLLNLALWLPLAVLPALLSLIPALRVNDGMGWWSHRVALGCALTAWAGIGVTQMLATRGHVSLLVFAAAAALVGVTLYLSLNGRYQDFVSACLATLAVNALVLVLVGRWLAEGGGIESLLFFGLIALGCLGGSVRWLMHIQQGMWAQTLGQERVQEVAP</sequence>
<dbReference type="InterPro" id="IPR018677">
    <property type="entry name" value="DUF2157"/>
</dbReference>
<evidence type="ECO:0000313" key="3">
    <source>
        <dbReference type="EMBL" id="RGE44777.1"/>
    </source>
</evidence>
<gene>
    <name evidence="3" type="ORF">DZC30_11805</name>
</gene>
<feature type="transmembrane region" description="Helical" evidence="1">
    <location>
        <begin position="214"/>
        <end position="233"/>
    </location>
</feature>
<dbReference type="Pfam" id="PF09925">
    <property type="entry name" value="DUF2157"/>
    <property type="match status" value="1"/>
</dbReference>
<feature type="transmembrane region" description="Helical" evidence="1">
    <location>
        <begin position="145"/>
        <end position="163"/>
    </location>
</feature>
<dbReference type="EMBL" id="QURR01000013">
    <property type="protein sequence ID" value="RGE44777.1"/>
    <property type="molecule type" value="Genomic_DNA"/>
</dbReference>
<keyword evidence="1" id="KW-0812">Transmembrane</keyword>
<accession>A0A373FLE6</accession>
<feature type="transmembrane region" description="Helical" evidence="1">
    <location>
        <begin position="69"/>
        <end position="89"/>
    </location>
</feature>
<feature type="domain" description="DUF2157" evidence="2">
    <location>
        <begin position="33"/>
        <end position="145"/>
    </location>
</feature>
<feature type="transmembrane region" description="Helical" evidence="1">
    <location>
        <begin position="183"/>
        <end position="202"/>
    </location>
</feature>
<dbReference type="AlphaFoldDB" id="A0A373FLE6"/>
<feature type="transmembrane region" description="Helical" evidence="1">
    <location>
        <begin position="239"/>
        <end position="259"/>
    </location>
</feature>
<name>A0A373FLE6_COMTE</name>
<feature type="transmembrane region" description="Helical" evidence="1">
    <location>
        <begin position="43"/>
        <end position="63"/>
    </location>
</feature>
<feature type="transmembrane region" description="Helical" evidence="1">
    <location>
        <begin position="94"/>
        <end position="115"/>
    </location>
</feature>
<feature type="transmembrane region" description="Helical" evidence="1">
    <location>
        <begin position="266"/>
        <end position="285"/>
    </location>
</feature>